<dbReference type="AlphaFoldDB" id="A0A1H0SWU8"/>
<keyword evidence="3" id="KW-0804">Transcription</keyword>
<dbReference type="OrthoDB" id="5148120at2"/>
<accession>A0A1H0SWU8</accession>
<dbReference type="InterPro" id="IPR000835">
    <property type="entry name" value="HTH_MarR-typ"/>
</dbReference>
<evidence type="ECO:0000256" key="1">
    <source>
        <dbReference type="ARBA" id="ARBA00023015"/>
    </source>
</evidence>
<reference evidence="6" key="1">
    <citation type="submission" date="2016-10" db="EMBL/GenBank/DDBJ databases">
        <authorList>
            <person name="Varghese N."/>
            <person name="Submissions S."/>
        </authorList>
    </citation>
    <scope>NUCLEOTIDE SEQUENCE [LARGE SCALE GENOMIC DNA]</scope>
    <source>
        <strain evidence="6">IBRC-M 10655</strain>
    </source>
</reference>
<dbReference type="Pfam" id="PF01047">
    <property type="entry name" value="MarR"/>
    <property type="match status" value="1"/>
</dbReference>
<evidence type="ECO:0000259" key="4">
    <source>
        <dbReference type="PROSITE" id="PS50995"/>
    </source>
</evidence>
<keyword evidence="6" id="KW-1185">Reference proteome</keyword>
<evidence type="ECO:0000313" key="5">
    <source>
        <dbReference type="EMBL" id="SDP46079.1"/>
    </source>
</evidence>
<dbReference type="InterPro" id="IPR052526">
    <property type="entry name" value="HTH-type_Bedaq_tolerance"/>
</dbReference>
<dbReference type="PANTHER" id="PTHR39515">
    <property type="entry name" value="CONSERVED PROTEIN"/>
    <property type="match status" value="1"/>
</dbReference>
<dbReference type="PROSITE" id="PS50995">
    <property type="entry name" value="HTH_MARR_2"/>
    <property type="match status" value="1"/>
</dbReference>
<dbReference type="EMBL" id="FNJB01000009">
    <property type="protein sequence ID" value="SDP46079.1"/>
    <property type="molecule type" value="Genomic_DNA"/>
</dbReference>
<dbReference type="SMART" id="SM00347">
    <property type="entry name" value="HTH_MARR"/>
    <property type="match status" value="1"/>
</dbReference>
<protein>
    <submittedName>
        <fullName evidence="5">DNA-binding transcriptional regulator, MarR family</fullName>
    </submittedName>
</protein>
<dbReference type="InterPro" id="IPR036388">
    <property type="entry name" value="WH-like_DNA-bd_sf"/>
</dbReference>
<dbReference type="STRING" id="504798.SAMN05421871_11411"/>
<evidence type="ECO:0000313" key="6">
    <source>
        <dbReference type="Proteomes" id="UP000199651"/>
    </source>
</evidence>
<dbReference type="InterPro" id="IPR036390">
    <property type="entry name" value="WH_DNA-bd_sf"/>
</dbReference>
<proteinExistence type="predicted"/>
<dbReference type="PANTHER" id="PTHR39515:SF2">
    <property type="entry name" value="HTH-TYPE TRANSCRIPTIONAL REGULATOR RV0880"/>
    <property type="match status" value="1"/>
</dbReference>
<sequence length="174" mass="18829">MAASEVETAPLSDRDLDNGQRLASVLFAFGKQQATVSARMSKAGVDRSAIIVLKTLVMLGPVRSSVLAGAIHSDPSTVSRQVATLVKDGLVERRADPEDGRASLLAATNEGLALLEANRARFAVSLARMVRHWEPADLDQFIELFERFLSDHNDYLPTLISECAQPVRSEGGNQ</sequence>
<dbReference type="InterPro" id="IPR023187">
    <property type="entry name" value="Tscrpt_reg_MarR-type_CS"/>
</dbReference>
<keyword evidence="1" id="KW-0805">Transcription regulation</keyword>
<dbReference type="Proteomes" id="UP000199651">
    <property type="component" value="Unassembled WGS sequence"/>
</dbReference>
<dbReference type="GO" id="GO:0003700">
    <property type="term" value="F:DNA-binding transcription factor activity"/>
    <property type="evidence" value="ECO:0007669"/>
    <property type="project" value="InterPro"/>
</dbReference>
<keyword evidence="2 5" id="KW-0238">DNA-binding</keyword>
<gene>
    <name evidence="5" type="ORF">SAMN05192558_109135</name>
</gene>
<organism evidence="5 6">
    <name type="scientific">Actinokineospora alba</name>
    <dbReference type="NCBI Taxonomy" id="504798"/>
    <lineage>
        <taxon>Bacteria</taxon>
        <taxon>Bacillati</taxon>
        <taxon>Actinomycetota</taxon>
        <taxon>Actinomycetes</taxon>
        <taxon>Pseudonocardiales</taxon>
        <taxon>Pseudonocardiaceae</taxon>
        <taxon>Actinokineospora</taxon>
    </lineage>
</organism>
<evidence type="ECO:0000256" key="2">
    <source>
        <dbReference type="ARBA" id="ARBA00023125"/>
    </source>
</evidence>
<dbReference type="Gene3D" id="1.10.10.10">
    <property type="entry name" value="Winged helix-like DNA-binding domain superfamily/Winged helix DNA-binding domain"/>
    <property type="match status" value="1"/>
</dbReference>
<evidence type="ECO:0000256" key="3">
    <source>
        <dbReference type="ARBA" id="ARBA00023163"/>
    </source>
</evidence>
<dbReference type="GO" id="GO:0003677">
    <property type="term" value="F:DNA binding"/>
    <property type="evidence" value="ECO:0007669"/>
    <property type="project" value="UniProtKB-KW"/>
</dbReference>
<name>A0A1H0SWU8_9PSEU</name>
<dbReference type="SUPFAM" id="SSF46785">
    <property type="entry name" value="Winged helix' DNA-binding domain"/>
    <property type="match status" value="1"/>
</dbReference>
<dbReference type="RefSeq" id="WP_091379931.1">
    <property type="nucleotide sequence ID" value="NZ_FNDV01000014.1"/>
</dbReference>
<feature type="domain" description="HTH marR-type" evidence="4">
    <location>
        <begin position="19"/>
        <end position="150"/>
    </location>
</feature>
<dbReference type="PROSITE" id="PS01117">
    <property type="entry name" value="HTH_MARR_1"/>
    <property type="match status" value="1"/>
</dbReference>